<dbReference type="Pfam" id="PF00010">
    <property type="entry name" value="HLH"/>
    <property type="match status" value="1"/>
</dbReference>
<dbReference type="EMBL" id="CADEPI010000139">
    <property type="protein sequence ID" value="CAB3377079.1"/>
    <property type="molecule type" value="Genomic_DNA"/>
</dbReference>
<dbReference type="GO" id="GO:0005634">
    <property type="term" value="C:nucleus"/>
    <property type="evidence" value="ECO:0007669"/>
    <property type="project" value="UniProtKB-SubCell"/>
</dbReference>
<dbReference type="AlphaFoldDB" id="A0A8S1D9N9"/>
<keyword evidence="4" id="KW-0238">DNA-binding</keyword>
<dbReference type="InterPro" id="IPR011598">
    <property type="entry name" value="bHLH_dom"/>
</dbReference>
<feature type="domain" description="BHLH" evidence="9">
    <location>
        <begin position="150"/>
        <end position="209"/>
    </location>
</feature>
<evidence type="ECO:0000259" key="9">
    <source>
        <dbReference type="PROSITE" id="PS50888"/>
    </source>
</evidence>
<feature type="compositionally biased region" description="Basic and acidic residues" evidence="8">
    <location>
        <begin position="14"/>
        <end position="24"/>
    </location>
</feature>
<dbReference type="Proteomes" id="UP000494165">
    <property type="component" value="Unassembled WGS sequence"/>
</dbReference>
<evidence type="ECO:0000313" key="10">
    <source>
        <dbReference type="EMBL" id="CAB3377079.1"/>
    </source>
</evidence>
<dbReference type="Gene3D" id="4.10.280.10">
    <property type="entry name" value="Helix-loop-helix DNA-binding domain"/>
    <property type="match status" value="1"/>
</dbReference>
<accession>A0A8S1D9N9</accession>
<keyword evidence="3" id="KW-0805">Transcription regulation</keyword>
<feature type="region of interest" description="Disordered" evidence="8">
    <location>
        <begin position="1"/>
        <end position="38"/>
    </location>
</feature>
<keyword evidence="7" id="KW-0175">Coiled coil</keyword>
<feature type="coiled-coil region" evidence="7">
    <location>
        <begin position="209"/>
        <end position="243"/>
    </location>
</feature>
<dbReference type="PROSITE" id="PS50888">
    <property type="entry name" value="BHLH"/>
    <property type="match status" value="1"/>
</dbReference>
<keyword evidence="6" id="KW-0539">Nucleus</keyword>
<evidence type="ECO:0000256" key="1">
    <source>
        <dbReference type="ARBA" id="ARBA00004123"/>
    </source>
</evidence>
<comment type="subcellular location">
    <subcellularLocation>
        <location evidence="1">Nucleus</location>
    </subcellularLocation>
</comment>
<evidence type="ECO:0000256" key="5">
    <source>
        <dbReference type="ARBA" id="ARBA00023163"/>
    </source>
</evidence>
<feature type="compositionally biased region" description="Gly residues" evidence="8">
    <location>
        <begin position="1"/>
        <end position="12"/>
    </location>
</feature>
<dbReference type="SMART" id="SM00353">
    <property type="entry name" value="HLH"/>
    <property type="match status" value="1"/>
</dbReference>
<dbReference type="CDD" id="cd11397">
    <property type="entry name" value="bHLHzip_MITF_like"/>
    <property type="match status" value="1"/>
</dbReference>
<protein>
    <recommendedName>
        <fullName evidence="9">BHLH domain-containing protein</fullName>
    </recommendedName>
</protein>
<name>A0A8S1D9N9_9INSE</name>
<dbReference type="GO" id="GO:0000978">
    <property type="term" value="F:RNA polymerase II cis-regulatory region sequence-specific DNA binding"/>
    <property type="evidence" value="ECO:0007669"/>
    <property type="project" value="TreeGrafter"/>
</dbReference>
<dbReference type="PANTHER" id="PTHR45776:SF2">
    <property type="entry name" value="MIP04163P"/>
    <property type="match status" value="1"/>
</dbReference>
<evidence type="ECO:0000256" key="7">
    <source>
        <dbReference type="SAM" id="Coils"/>
    </source>
</evidence>
<evidence type="ECO:0000256" key="4">
    <source>
        <dbReference type="ARBA" id="ARBA00023125"/>
    </source>
</evidence>
<organism evidence="10 11">
    <name type="scientific">Cloeon dipterum</name>
    <dbReference type="NCBI Taxonomy" id="197152"/>
    <lineage>
        <taxon>Eukaryota</taxon>
        <taxon>Metazoa</taxon>
        <taxon>Ecdysozoa</taxon>
        <taxon>Arthropoda</taxon>
        <taxon>Hexapoda</taxon>
        <taxon>Insecta</taxon>
        <taxon>Pterygota</taxon>
        <taxon>Palaeoptera</taxon>
        <taxon>Ephemeroptera</taxon>
        <taxon>Pisciforma</taxon>
        <taxon>Baetidae</taxon>
        <taxon>Cloeon</taxon>
    </lineage>
</organism>
<dbReference type="InterPro" id="IPR036638">
    <property type="entry name" value="HLH_DNA-bd_sf"/>
</dbReference>
<dbReference type="SUPFAM" id="SSF47459">
    <property type="entry name" value="HLH, helix-loop-helix DNA-binding domain"/>
    <property type="match status" value="1"/>
</dbReference>
<evidence type="ECO:0000313" key="11">
    <source>
        <dbReference type="Proteomes" id="UP000494165"/>
    </source>
</evidence>
<evidence type="ECO:0000256" key="3">
    <source>
        <dbReference type="ARBA" id="ARBA00023015"/>
    </source>
</evidence>
<evidence type="ECO:0000256" key="6">
    <source>
        <dbReference type="ARBA" id="ARBA00023242"/>
    </source>
</evidence>
<proteinExistence type="inferred from homology"/>
<dbReference type="PANTHER" id="PTHR45776">
    <property type="entry name" value="MIP04163P"/>
    <property type="match status" value="1"/>
</dbReference>
<reference evidence="10 11" key="1">
    <citation type="submission" date="2020-04" db="EMBL/GenBank/DDBJ databases">
        <authorList>
            <person name="Alioto T."/>
            <person name="Alioto T."/>
            <person name="Gomez Garrido J."/>
        </authorList>
    </citation>
    <scope>NUCLEOTIDE SEQUENCE [LARGE SCALE GENOMIC DNA]</scope>
</reference>
<sequence>MHGGREGAGVGPEGPRRQCADDHGSGTTRSLSERDAGHACPLMSPTLLSMPCKGEELMDDWLSLGEASLPSDNQLKNEIDPQALAEALGSGNAGLYGQFHPFNEVFNTATATGAAATSSSSSCPPDLPQIKVEGSQLSDNEVHAIIRDRQKKDNHNMIERRRRFNINDRIKELGTLLPKNNDPYFEVIRDARPNKGTILKSSVDFIKCLKQENERLKQIEEFSKKTEQMNKRLLIRIRELELQAKTHGLIADWQASEPLPPMNMSSGYIKAEDGTSLISLSNVVPQQIQMPDVVTEAATLSVSSHMEDLMEDDLHAVTPVNLVNGDPMLSSPNVASPVHSLIEDIDMMV</sequence>
<evidence type="ECO:0000256" key="8">
    <source>
        <dbReference type="SAM" id="MobiDB-lite"/>
    </source>
</evidence>
<evidence type="ECO:0000256" key="2">
    <source>
        <dbReference type="ARBA" id="ARBA00008289"/>
    </source>
</evidence>
<dbReference type="GO" id="GO:0046983">
    <property type="term" value="F:protein dimerization activity"/>
    <property type="evidence" value="ECO:0007669"/>
    <property type="project" value="InterPro"/>
</dbReference>
<dbReference type="GO" id="GO:0000981">
    <property type="term" value="F:DNA-binding transcription factor activity, RNA polymerase II-specific"/>
    <property type="evidence" value="ECO:0007669"/>
    <property type="project" value="TreeGrafter"/>
</dbReference>
<keyword evidence="5" id="KW-0804">Transcription</keyword>
<comment type="similarity">
    <text evidence="2">Belongs to the MiT/TFE family.</text>
</comment>
<comment type="caution">
    <text evidence="10">The sequence shown here is derived from an EMBL/GenBank/DDBJ whole genome shotgun (WGS) entry which is preliminary data.</text>
</comment>
<keyword evidence="11" id="KW-1185">Reference proteome</keyword>
<gene>
    <name evidence="10" type="ORF">CLODIP_2_CD11519</name>
</gene>
<dbReference type="OrthoDB" id="6242697at2759"/>